<dbReference type="AlphaFoldDB" id="A0A0G4IV98"/>
<dbReference type="OMA" id="NIAHHAR"/>
<reference evidence="2 3" key="1">
    <citation type="submission" date="2015-02" db="EMBL/GenBank/DDBJ databases">
        <authorList>
            <person name="Chooi Y.-H."/>
        </authorList>
    </citation>
    <scope>NUCLEOTIDE SEQUENCE [LARGE SCALE GENOMIC DNA]</scope>
    <source>
        <strain evidence="2">E3</strain>
    </source>
</reference>
<name>A0A0G4IV98_PLABS</name>
<dbReference type="OrthoDB" id="164174at2759"/>
<dbReference type="STRING" id="37360.A0A0G4IV98"/>
<protein>
    <recommendedName>
        <fullName evidence="4">DUF659 domain-containing protein</fullName>
    </recommendedName>
</protein>
<feature type="region of interest" description="Disordered" evidence="1">
    <location>
        <begin position="1"/>
        <end position="31"/>
    </location>
</feature>
<proteinExistence type="predicted"/>
<dbReference type="Proteomes" id="UP000039324">
    <property type="component" value="Unassembled WGS sequence"/>
</dbReference>
<evidence type="ECO:0000313" key="2">
    <source>
        <dbReference type="EMBL" id="CEO99127.1"/>
    </source>
</evidence>
<dbReference type="PANTHER" id="PTHR37067">
    <property type="entry name" value="PX DOMAIN-CONTAINING PROTEIN"/>
    <property type="match status" value="1"/>
</dbReference>
<sequence length="575" mass="65457">MLWDPENLEGDTRARMMSSLSTSEETDGPSNYEFEIRNPAQFDLAVDHLSVNCSFRQTAFLLTRTKERTGLASLGSCSDSTISKYARYVCAINLQSISDMLSKSWAFAVSLDMSTHFSTSYLDVRLRLHSNRTGIVNCHFLAIPVFERHTAEVIFNTISKALDAVCTSWRDVILSSTTDGEKKMTGSLNGVVTRFQRVAQPGFIRVWCVAHQLDLVLQKVYKRYGDDEFYSSLTRLIGYLRRQHNLINEMRTKVPTVADTRWESMASVTAWFSLHRVRVFDHVLSTSPVCKPSPQWWVMLMVVHEFATCCRTTFRTIQGPKQTVNMQRHAMSELCRRLLGHVNGRGPLSVDQVDQLGDSWLPSDCNRFAIDREHVQNFILDMGTFVHDRIDEMDSEAFIKVVDATASLYLLAISGIFDVVCERDSNNDPSTVDFPPVTPQELVRLPPREFCSVVRSQTSRLLVQWTRTDIDLIEQQHRELCSAYTMEPTLRASLDGLDSSSAFDDSWKAVKDRFPILQQFCGGIATVFPHNAQVESDFSIVKSLKDQFRVAITDLSLEGCQHCMQYEYLQSLTFE</sequence>
<evidence type="ECO:0008006" key="4">
    <source>
        <dbReference type="Google" id="ProtNLM"/>
    </source>
</evidence>
<dbReference type="InterPro" id="IPR012337">
    <property type="entry name" value="RNaseH-like_sf"/>
</dbReference>
<gene>
    <name evidence="2" type="ORF">PBRA_001032</name>
</gene>
<organism evidence="2 3">
    <name type="scientific">Plasmodiophora brassicae</name>
    <name type="common">Clubroot disease agent</name>
    <dbReference type="NCBI Taxonomy" id="37360"/>
    <lineage>
        <taxon>Eukaryota</taxon>
        <taxon>Sar</taxon>
        <taxon>Rhizaria</taxon>
        <taxon>Endomyxa</taxon>
        <taxon>Phytomyxea</taxon>
        <taxon>Plasmodiophorida</taxon>
        <taxon>Plasmodiophoridae</taxon>
        <taxon>Plasmodiophora</taxon>
    </lineage>
</organism>
<evidence type="ECO:0000313" key="3">
    <source>
        <dbReference type="Proteomes" id="UP000039324"/>
    </source>
</evidence>
<keyword evidence="3" id="KW-1185">Reference proteome</keyword>
<dbReference type="EMBL" id="CDSF01000090">
    <property type="protein sequence ID" value="CEO99127.1"/>
    <property type="molecule type" value="Genomic_DNA"/>
</dbReference>
<accession>A0A0G4IV98</accession>
<evidence type="ECO:0000256" key="1">
    <source>
        <dbReference type="SAM" id="MobiDB-lite"/>
    </source>
</evidence>
<dbReference type="SUPFAM" id="SSF53098">
    <property type="entry name" value="Ribonuclease H-like"/>
    <property type="match status" value="1"/>
</dbReference>
<dbReference type="PANTHER" id="PTHR37067:SF3">
    <property type="entry name" value="PX DOMAIN-CONTAINING PROTEIN"/>
    <property type="match status" value="1"/>
</dbReference>